<protein>
    <recommendedName>
        <fullName evidence="2">Cadherin domain-containing protein</fullName>
    </recommendedName>
</protein>
<evidence type="ECO:0008006" key="2">
    <source>
        <dbReference type="Google" id="ProtNLM"/>
    </source>
</evidence>
<dbReference type="EMBL" id="UOGI01000204">
    <property type="protein sequence ID" value="VAX33774.1"/>
    <property type="molecule type" value="Genomic_DNA"/>
</dbReference>
<reference evidence="1" key="1">
    <citation type="submission" date="2018-06" db="EMBL/GenBank/DDBJ databases">
        <authorList>
            <person name="Zhirakovskaya E."/>
        </authorList>
    </citation>
    <scope>NUCLEOTIDE SEQUENCE</scope>
</reference>
<accession>A0A3B1DCK8</accession>
<sequence length="106" mass="10946">LAVSPTTFTIADGGSQTFKVIVADTNLNSPSPGTTISVSADGGTLSTNNLSSPVVAYRLTEPPVMFSFTLADSDPNDSDPPENVTAVVKVVWEGVTYSINVPGTID</sequence>
<proteinExistence type="predicted"/>
<feature type="non-terminal residue" evidence="1">
    <location>
        <position position="1"/>
    </location>
</feature>
<organism evidence="1">
    <name type="scientific">hydrothermal vent metagenome</name>
    <dbReference type="NCBI Taxonomy" id="652676"/>
    <lineage>
        <taxon>unclassified sequences</taxon>
        <taxon>metagenomes</taxon>
        <taxon>ecological metagenomes</taxon>
    </lineage>
</organism>
<gene>
    <name evidence="1" type="ORF">MNBD_NITROSPIRAE03-1924</name>
</gene>
<evidence type="ECO:0000313" key="1">
    <source>
        <dbReference type="EMBL" id="VAX33774.1"/>
    </source>
</evidence>
<dbReference type="AlphaFoldDB" id="A0A3B1DCK8"/>
<name>A0A3B1DCK8_9ZZZZ</name>